<feature type="region of interest" description="Disordered" evidence="1">
    <location>
        <begin position="1"/>
        <end position="29"/>
    </location>
</feature>
<dbReference type="AlphaFoldDB" id="A0A0E0CN35"/>
<dbReference type="Gramene" id="OMERI02G22900.4">
    <property type="protein sequence ID" value="OMERI02G22900.4"/>
    <property type="gene ID" value="OMERI02G22900"/>
</dbReference>
<dbReference type="HOGENOM" id="CLU_1527567_0_0_1"/>
<reference evidence="2" key="2">
    <citation type="submission" date="2018-05" db="EMBL/GenBank/DDBJ databases">
        <title>OmerRS3 (Oryza meridionalis Reference Sequence Version 3).</title>
        <authorList>
            <person name="Zhang J."/>
            <person name="Kudrna D."/>
            <person name="Lee S."/>
            <person name="Talag J."/>
            <person name="Welchert J."/>
            <person name="Wing R.A."/>
        </authorList>
    </citation>
    <scope>NUCLEOTIDE SEQUENCE [LARGE SCALE GENOMIC DNA]</scope>
    <source>
        <strain evidence="2">cv. OR44</strain>
    </source>
</reference>
<evidence type="ECO:0000313" key="3">
    <source>
        <dbReference type="Proteomes" id="UP000008021"/>
    </source>
</evidence>
<sequence length="176" mass="18937">MGGAWWSESWASLPPSQGEAEAKPTRMPRWWLPESVPGTWMGSSQSRQKSARSSTQKMNAAFSWHTSQRGSLAESASSGSRWCFPASLFAACTSTSHAAHSAASSAQHTTAAAALSHASHWIFISSSSTSPTKNTTQEQDKTAAKVWLRSCVLRVGNGKRAAEEGDPEARLGSWRI</sequence>
<protein>
    <submittedName>
        <fullName evidence="2">Uncharacterized protein</fullName>
    </submittedName>
</protein>
<evidence type="ECO:0000256" key="1">
    <source>
        <dbReference type="SAM" id="MobiDB-lite"/>
    </source>
</evidence>
<dbReference type="EnsemblPlants" id="OMERI02G22900.4">
    <property type="protein sequence ID" value="OMERI02G22900.4"/>
    <property type="gene ID" value="OMERI02G22900"/>
</dbReference>
<evidence type="ECO:0000313" key="2">
    <source>
        <dbReference type="EnsemblPlants" id="OMERI02G22900.4"/>
    </source>
</evidence>
<name>A0A0E0CN35_9ORYZ</name>
<keyword evidence="3" id="KW-1185">Reference proteome</keyword>
<dbReference type="Proteomes" id="UP000008021">
    <property type="component" value="Chromosome 2"/>
</dbReference>
<organism evidence="2">
    <name type="scientific">Oryza meridionalis</name>
    <dbReference type="NCBI Taxonomy" id="40149"/>
    <lineage>
        <taxon>Eukaryota</taxon>
        <taxon>Viridiplantae</taxon>
        <taxon>Streptophyta</taxon>
        <taxon>Embryophyta</taxon>
        <taxon>Tracheophyta</taxon>
        <taxon>Spermatophyta</taxon>
        <taxon>Magnoliopsida</taxon>
        <taxon>Liliopsida</taxon>
        <taxon>Poales</taxon>
        <taxon>Poaceae</taxon>
        <taxon>BOP clade</taxon>
        <taxon>Oryzoideae</taxon>
        <taxon>Oryzeae</taxon>
        <taxon>Oryzinae</taxon>
        <taxon>Oryza</taxon>
    </lineage>
</organism>
<proteinExistence type="predicted"/>
<reference evidence="2" key="1">
    <citation type="submission" date="2015-04" db="UniProtKB">
        <authorList>
            <consortium name="EnsemblPlants"/>
        </authorList>
    </citation>
    <scope>IDENTIFICATION</scope>
</reference>
<accession>A0A0E0CN35</accession>